<accession>A0A7J7MPU6</accession>
<evidence type="ECO:0000313" key="3">
    <source>
        <dbReference type="Proteomes" id="UP000541444"/>
    </source>
</evidence>
<protein>
    <submittedName>
        <fullName evidence="2">Uncharacterized protein</fullName>
    </submittedName>
</protein>
<comment type="caution">
    <text evidence="2">The sequence shown here is derived from an EMBL/GenBank/DDBJ whole genome shotgun (WGS) entry which is preliminary data.</text>
</comment>
<gene>
    <name evidence="2" type="ORF">GIB67_039720</name>
</gene>
<dbReference type="InterPro" id="IPR025322">
    <property type="entry name" value="PADRE_dom"/>
</dbReference>
<keyword evidence="3" id="KW-1185">Reference proteome</keyword>
<dbReference type="OrthoDB" id="777898at2759"/>
<name>A0A7J7MPU6_9MAGN</name>
<evidence type="ECO:0000256" key="1">
    <source>
        <dbReference type="SAM" id="MobiDB-lite"/>
    </source>
</evidence>
<dbReference type="AlphaFoldDB" id="A0A7J7MPU6"/>
<dbReference type="Proteomes" id="UP000541444">
    <property type="component" value="Unassembled WGS sequence"/>
</dbReference>
<organism evidence="2 3">
    <name type="scientific">Kingdonia uniflora</name>
    <dbReference type="NCBI Taxonomy" id="39325"/>
    <lineage>
        <taxon>Eukaryota</taxon>
        <taxon>Viridiplantae</taxon>
        <taxon>Streptophyta</taxon>
        <taxon>Embryophyta</taxon>
        <taxon>Tracheophyta</taxon>
        <taxon>Spermatophyta</taxon>
        <taxon>Magnoliopsida</taxon>
        <taxon>Ranunculales</taxon>
        <taxon>Circaeasteraceae</taxon>
        <taxon>Kingdonia</taxon>
    </lineage>
</organism>
<proteinExistence type="predicted"/>
<evidence type="ECO:0000313" key="2">
    <source>
        <dbReference type="EMBL" id="KAF6156959.1"/>
    </source>
</evidence>
<sequence length="279" mass="30356">MGICLSCDLIPSQPTSRVYDTHGVLKRVELPVNAAELMLEYPGNVVCVFNELERTRRIVALRADEELQGGMVYFMFSIGRVYCKVTESEMEVIVDMCCKKKGLLRGLKVFPLVIEALGEGEEGANALGCSILVLQMHHSALQAVASYPNPTKRVLHPIPKFPVARYSRNIQKEYGFGLPGAGCAHLLLCHHENSLLTKNGGEGGTCGRQIREAEADILRMGGPEGTAARHGGLAPGGVDGEKKRGGRRVHILVNHVRAAPTESDRTLLCAAFAGGREWR</sequence>
<feature type="region of interest" description="Disordered" evidence="1">
    <location>
        <begin position="224"/>
        <end position="243"/>
    </location>
</feature>
<reference evidence="2 3" key="1">
    <citation type="journal article" date="2020" name="IScience">
        <title>Genome Sequencing of the Endangered Kingdonia uniflora (Circaeasteraceae, Ranunculales) Reveals Potential Mechanisms of Evolutionary Specialization.</title>
        <authorList>
            <person name="Sun Y."/>
            <person name="Deng T."/>
            <person name="Zhang A."/>
            <person name="Moore M.J."/>
            <person name="Landis J.B."/>
            <person name="Lin N."/>
            <person name="Zhang H."/>
            <person name="Zhang X."/>
            <person name="Huang J."/>
            <person name="Zhang X."/>
            <person name="Sun H."/>
            <person name="Wang H."/>
        </authorList>
    </citation>
    <scope>NUCLEOTIDE SEQUENCE [LARGE SCALE GENOMIC DNA]</scope>
    <source>
        <strain evidence="2">TB1705</strain>
        <tissue evidence="2">Leaf</tissue>
    </source>
</reference>
<dbReference type="EMBL" id="JACGCM010001289">
    <property type="protein sequence ID" value="KAF6156959.1"/>
    <property type="molecule type" value="Genomic_DNA"/>
</dbReference>
<dbReference type="Pfam" id="PF14009">
    <property type="entry name" value="PADRE"/>
    <property type="match status" value="1"/>
</dbReference>